<dbReference type="AlphaFoldDB" id="A0A0E9RXF6"/>
<protein>
    <submittedName>
        <fullName evidence="1">Uncharacterized protein</fullName>
    </submittedName>
</protein>
<dbReference type="EMBL" id="GBXM01074756">
    <property type="protein sequence ID" value="JAH33821.1"/>
    <property type="molecule type" value="Transcribed_RNA"/>
</dbReference>
<name>A0A0E9RXF6_ANGAN</name>
<sequence>MAPTQKYDAVNHTLTFCFPCPHAPSIFGAKMSGIINAVPPYY</sequence>
<evidence type="ECO:0000313" key="1">
    <source>
        <dbReference type="EMBL" id="JAH33821.1"/>
    </source>
</evidence>
<proteinExistence type="predicted"/>
<reference evidence="1" key="2">
    <citation type="journal article" date="2015" name="Fish Shellfish Immunol.">
        <title>Early steps in the European eel (Anguilla anguilla)-Vibrio vulnificus interaction in the gills: Role of the RtxA13 toxin.</title>
        <authorList>
            <person name="Callol A."/>
            <person name="Pajuelo D."/>
            <person name="Ebbesson L."/>
            <person name="Teles M."/>
            <person name="MacKenzie S."/>
            <person name="Amaro C."/>
        </authorList>
    </citation>
    <scope>NUCLEOTIDE SEQUENCE</scope>
</reference>
<organism evidence="1">
    <name type="scientific">Anguilla anguilla</name>
    <name type="common">European freshwater eel</name>
    <name type="synonym">Muraena anguilla</name>
    <dbReference type="NCBI Taxonomy" id="7936"/>
    <lineage>
        <taxon>Eukaryota</taxon>
        <taxon>Metazoa</taxon>
        <taxon>Chordata</taxon>
        <taxon>Craniata</taxon>
        <taxon>Vertebrata</taxon>
        <taxon>Euteleostomi</taxon>
        <taxon>Actinopterygii</taxon>
        <taxon>Neopterygii</taxon>
        <taxon>Teleostei</taxon>
        <taxon>Anguilliformes</taxon>
        <taxon>Anguillidae</taxon>
        <taxon>Anguilla</taxon>
    </lineage>
</organism>
<reference evidence="1" key="1">
    <citation type="submission" date="2014-11" db="EMBL/GenBank/DDBJ databases">
        <authorList>
            <person name="Amaro Gonzalez C."/>
        </authorList>
    </citation>
    <scope>NUCLEOTIDE SEQUENCE</scope>
</reference>
<accession>A0A0E9RXF6</accession>